<dbReference type="EMBL" id="JAINUF010000013">
    <property type="protein sequence ID" value="KAJ8344208.1"/>
    <property type="molecule type" value="Genomic_DNA"/>
</dbReference>
<comment type="caution">
    <text evidence="2">The sequence shown here is derived from an EMBL/GenBank/DDBJ whole genome shotgun (WGS) entry which is preliminary data.</text>
</comment>
<accession>A0A9Q1ESP3</accession>
<keyword evidence="3" id="KW-1185">Reference proteome</keyword>
<feature type="region of interest" description="Disordered" evidence="1">
    <location>
        <begin position="1"/>
        <end position="34"/>
    </location>
</feature>
<reference evidence="2" key="1">
    <citation type="journal article" date="2023" name="Science">
        <title>Genome structures resolve the early diversification of teleost fishes.</title>
        <authorList>
            <person name="Parey E."/>
            <person name="Louis A."/>
            <person name="Montfort J."/>
            <person name="Bouchez O."/>
            <person name="Roques C."/>
            <person name="Iampietro C."/>
            <person name="Lluch J."/>
            <person name="Castinel A."/>
            <person name="Donnadieu C."/>
            <person name="Desvignes T."/>
            <person name="Floi Bucao C."/>
            <person name="Jouanno E."/>
            <person name="Wen M."/>
            <person name="Mejri S."/>
            <person name="Dirks R."/>
            <person name="Jansen H."/>
            <person name="Henkel C."/>
            <person name="Chen W.J."/>
            <person name="Zahm M."/>
            <person name="Cabau C."/>
            <person name="Klopp C."/>
            <person name="Thompson A.W."/>
            <person name="Robinson-Rechavi M."/>
            <person name="Braasch I."/>
            <person name="Lecointre G."/>
            <person name="Bobe J."/>
            <person name="Postlethwait J.H."/>
            <person name="Berthelot C."/>
            <person name="Roest Crollius H."/>
            <person name="Guiguen Y."/>
        </authorList>
    </citation>
    <scope>NUCLEOTIDE SEQUENCE</scope>
    <source>
        <strain evidence="2">WJC10195</strain>
    </source>
</reference>
<dbReference type="Proteomes" id="UP001152622">
    <property type="component" value="Chromosome 13"/>
</dbReference>
<protein>
    <submittedName>
        <fullName evidence="2">Uncharacterized protein</fullName>
    </submittedName>
</protein>
<evidence type="ECO:0000313" key="2">
    <source>
        <dbReference type="EMBL" id="KAJ8344208.1"/>
    </source>
</evidence>
<dbReference type="AlphaFoldDB" id="A0A9Q1ESP3"/>
<gene>
    <name evidence="2" type="ORF">SKAU_G00315370</name>
</gene>
<evidence type="ECO:0000313" key="3">
    <source>
        <dbReference type="Proteomes" id="UP001152622"/>
    </source>
</evidence>
<proteinExistence type="predicted"/>
<evidence type="ECO:0000256" key="1">
    <source>
        <dbReference type="SAM" id="MobiDB-lite"/>
    </source>
</evidence>
<organism evidence="2 3">
    <name type="scientific">Synaphobranchus kaupii</name>
    <name type="common">Kaup's arrowtooth eel</name>
    <dbReference type="NCBI Taxonomy" id="118154"/>
    <lineage>
        <taxon>Eukaryota</taxon>
        <taxon>Metazoa</taxon>
        <taxon>Chordata</taxon>
        <taxon>Craniata</taxon>
        <taxon>Vertebrata</taxon>
        <taxon>Euteleostomi</taxon>
        <taxon>Actinopterygii</taxon>
        <taxon>Neopterygii</taxon>
        <taxon>Teleostei</taxon>
        <taxon>Anguilliformes</taxon>
        <taxon>Synaphobranchidae</taxon>
        <taxon>Synaphobranchus</taxon>
    </lineage>
</organism>
<sequence>MKGPNAETELVEEPSSSPDNEELPPYLREDPPEEHTMFQWNIKSSVDMGEIQLSPEEGPIGQLKIRAHVRRVKYLSVESAI</sequence>
<name>A0A9Q1ESP3_SYNKA</name>